<dbReference type="HAMAP" id="MF_00052_B">
    <property type="entry name" value="RNase_HII_B"/>
    <property type="match status" value="1"/>
</dbReference>
<dbReference type="STRING" id="579138.Zymop_0274"/>
<comment type="subcellular location">
    <subcellularLocation>
        <location evidence="4 14">Cytoplasm</location>
    </subcellularLocation>
</comment>
<dbReference type="SUPFAM" id="SSF53098">
    <property type="entry name" value="Ribonuclease H-like"/>
    <property type="match status" value="1"/>
</dbReference>
<keyword evidence="9 14" id="KW-0540">Nuclease</keyword>
<gene>
    <name evidence="14" type="primary">rnhB</name>
    <name evidence="18" type="ordered locus">Zymop_0274</name>
</gene>
<dbReference type="Gene3D" id="3.30.420.10">
    <property type="entry name" value="Ribonuclease H-like superfamily/Ribonuclease H"/>
    <property type="match status" value="1"/>
</dbReference>
<dbReference type="RefSeq" id="WP_013933576.1">
    <property type="nucleotide sequence ID" value="NC_015709.1"/>
</dbReference>
<dbReference type="EC" id="3.1.26.4" evidence="6 14"/>
<feature type="domain" description="RNase H type-2" evidence="17">
    <location>
        <begin position="25"/>
        <end position="217"/>
    </location>
</feature>
<evidence type="ECO:0000256" key="15">
    <source>
        <dbReference type="PROSITE-ProRule" id="PRU01319"/>
    </source>
</evidence>
<name>F8EUG1_ZYMMT</name>
<evidence type="ECO:0000256" key="9">
    <source>
        <dbReference type="ARBA" id="ARBA00022722"/>
    </source>
</evidence>
<evidence type="ECO:0000313" key="19">
    <source>
        <dbReference type="Proteomes" id="UP000000491"/>
    </source>
</evidence>
<comment type="similarity">
    <text evidence="5 14 16">Belongs to the RNase HII family.</text>
</comment>
<dbReference type="CDD" id="cd07182">
    <property type="entry name" value="RNase_HII_bacteria_HII_like"/>
    <property type="match status" value="1"/>
</dbReference>
<dbReference type="GO" id="GO:0043137">
    <property type="term" value="P:DNA replication, removal of RNA primer"/>
    <property type="evidence" value="ECO:0007669"/>
    <property type="project" value="TreeGrafter"/>
</dbReference>
<evidence type="ECO:0000256" key="8">
    <source>
        <dbReference type="ARBA" id="ARBA00022490"/>
    </source>
</evidence>
<evidence type="ECO:0000256" key="3">
    <source>
        <dbReference type="ARBA" id="ARBA00004065"/>
    </source>
</evidence>
<dbReference type="EMBL" id="CP002865">
    <property type="protein sequence ID" value="AEI37177.1"/>
    <property type="molecule type" value="Genomic_DNA"/>
</dbReference>
<dbReference type="PATRIC" id="fig|579138.3.peg.290"/>
<accession>F8EUG1</accession>
<dbReference type="InterPro" id="IPR001352">
    <property type="entry name" value="RNase_HII/HIII"/>
</dbReference>
<keyword evidence="13 14" id="KW-0464">Manganese</keyword>
<dbReference type="GO" id="GO:0003723">
    <property type="term" value="F:RNA binding"/>
    <property type="evidence" value="ECO:0007669"/>
    <property type="project" value="UniProtKB-UniRule"/>
</dbReference>
<sequence>MSPIKNITKKTIILPDLAFENAIDGPVFGVDEVGRGPLAGPVMAGAALLNKEDIPVGINDSKKLTFRRRQLLSDQLHEHAVYATALVDVADIDRINIRQASLLAMKRAVKALITKTGIKPACILVDGCDLPDWPWPSQTIIGGDRLSLSIAAASVLAKVERDHLMIEESQRWPGYGWEHNMGYGTKQHRDAIWTLGPTPLHRCSFSPIRDYLEQKSR</sequence>
<dbReference type="KEGG" id="zmp:Zymop_0274"/>
<evidence type="ECO:0000256" key="5">
    <source>
        <dbReference type="ARBA" id="ARBA00007383"/>
    </source>
</evidence>
<keyword evidence="11 14" id="KW-0255">Endonuclease</keyword>
<dbReference type="Proteomes" id="UP000000491">
    <property type="component" value="Chromosome"/>
</dbReference>
<dbReference type="HOGENOM" id="CLU_036532_3_2_5"/>
<evidence type="ECO:0000256" key="6">
    <source>
        <dbReference type="ARBA" id="ARBA00012180"/>
    </source>
</evidence>
<evidence type="ECO:0000256" key="12">
    <source>
        <dbReference type="ARBA" id="ARBA00022801"/>
    </source>
</evidence>
<protein>
    <recommendedName>
        <fullName evidence="7 14">Ribonuclease HII</fullName>
        <shortName evidence="14">RNase HII</shortName>
        <ecNumber evidence="6 14">3.1.26.4</ecNumber>
    </recommendedName>
</protein>
<evidence type="ECO:0000256" key="1">
    <source>
        <dbReference type="ARBA" id="ARBA00000077"/>
    </source>
</evidence>
<dbReference type="Pfam" id="PF01351">
    <property type="entry name" value="RNase_HII"/>
    <property type="match status" value="1"/>
</dbReference>
<keyword evidence="8 14" id="KW-0963">Cytoplasm</keyword>
<dbReference type="PROSITE" id="PS51975">
    <property type="entry name" value="RNASE_H_2"/>
    <property type="match status" value="1"/>
</dbReference>
<evidence type="ECO:0000256" key="7">
    <source>
        <dbReference type="ARBA" id="ARBA00019179"/>
    </source>
</evidence>
<evidence type="ECO:0000256" key="13">
    <source>
        <dbReference type="ARBA" id="ARBA00023211"/>
    </source>
</evidence>
<dbReference type="PANTHER" id="PTHR10954:SF18">
    <property type="entry name" value="RIBONUCLEASE HII"/>
    <property type="match status" value="1"/>
</dbReference>
<dbReference type="PANTHER" id="PTHR10954">
    <property type="entry name" value="RIBONUCLEASE H2 SUBUNIT A"/>
    <property type="match status" value="1"/>
</dbReference>
<organism evidence="18 19">
    <name type="scientific">Zymomonas mobilis subsp. pomaceae (strain ATCC 29192 / DSM 22645 / JCM 10191 / CCUG 17912 / NBRC 13757 / NCIMB 11200 / NRRL B-4491 / Barker I)</name>
    <dbReference type="NCBI Taxonomy" id="579138"/>
    <lineage>
        <taxon>Bacteria</taxon>
        <taxon>Pseudomonadati</taxon>
        <taxon>Pseudomonadota</taxon>
        <taxon>Alphaproteobacteria</taxon>
        <taxon>Sphingomonadales</taxon>
        <taxon>Zymomonadaceae</taxon>
        <taxon>Zymomonas</taxon>
    </lineage>
</organism>
<evidence type="ECO:0000256" key="11">
    <source>
        <dbReference type="ARBA" id="ARBA00022759"/>
    </source>
</evidence>
<dbReference type="eggNOG" id="COG0164">
    <property type="taxonomic scope" value="Bacteria"/>
</dbReference>
<evidence type="ECO:0000256" key="14">
    <source>
        <dbReference type="HAMAP-Rule" id="MF_00052"/>
    </source>
</evidence>
<evidence type="ECO:0000259" key="17">
    <source>
        <dbReference type="PROSITE" id="PS51975"/>
    </source>
</evidence>
<evidence type="ECO:0000256" key="16">
    <source>
        <dbReference type="RuleBase" id="RU003515"/>
    </source>
</evidence>
<feature type="binding site" evidence="14 15">
    <location>
        <position position="31"/>
    </location>
    <ligand>
        <name>a divalent metal cation</name>
        <dbReference type="ChEBI" id="CHEBI:60240"/>
    </ligand>
</feature>
<evidence type="ECO:0000313" key="18">
    <source>
        <dbReference type="EMBL" id="AEI37177.1"/>
    </source>
</evidence>
<keyword evidence="10 14" id="KW-0479">Metal-binding</keyword>
<reference evidence="18 19" key="1">
    <citation type="journal article" date="2011" name="J. Bacteriol.">
        <title>Genome sequence of the ethanol-producing Zymomonas mobilis subsp. pomaceae lectotype strain ATCC 29192.</title>
        <authorList>
            <person name="Kouvelis V.N."/>
            <person name="Davenport K.W."/>
            <person name="Brettin T.S."/>
            <person name="Bruce D."/>
            <person name="Detter C."/>
            <person name="Han C.S."/>
            <person name="Nolan M."/>
            <person name="Tapia R."/>
            <person name="Damoulaki A."/>
            <person name="Kyrpides N.C."/>
            <person name="Typas M.A."/>
            <person name="Pappas K.M."/>
        </authorList>
    </citation>
    <scope>NUCLEOTIDE SEQUENCE [LARGE SCALE GENOMIC DNA]</scope>
    <source>
        <strain evidence="19">ATCC 29192 / DSM 22645 / JCM 10191 / CCUG 17912 / NBRC 13757 / NCIMB 11200 / NRRL B-4491 / Barker I</strain>
    </source>
</reference>
<dbReference type="NCBIfam" id="NF000595">
    <property type="entry name" value="PRK00015.1-3"/>
    <property type="match status" value="1"/>
</dbReference>
<dbReference type="InterPro" id="IPR012337">
    <property type="entry name" value="RNaseH-like_sf"/>
</dbReference>
<dbReference type="GO" id="GO:0005737">
    <property type="term" value="C:cytoplasm"/>
    <property type="evidence" value="ECO:0007669"/>
    <property type="project" value="UniProtKB-SubCell"/>
</dbReference>
<feature type="binding site" evidence="14 15">
    <location>
        <position position="32"/>
    </location>
    <ligand>
        <name>a divalent metal cation</name>
        <dbReference type="ChEBI" id="CHEBI:60240"/>
    </ligand>
</feature>
<comment type="cofactor">
    <cofactor evidence="2">
        <name>Mg(2+)</name>
        <dbReference type="ChEBI" id="CHEBI:18420"/>
    </cofactor>
</comment>
<dbReference type="AlphaFoldDB" id="F8EUG1"/>
<keyword evidence="12 14" id="KW-0378">Hydrolase</keyword>
<evidence type="ECO:0000256" key="4">
    <source>
        <dbReference type="ARBA" id="ARBA00004496"/>
    </source>
</evidence>
<feature type="binding site" evidence="14 15">
    <location>
        <position position="126"/>
    </location>
    <ligand>
        <name>a divalent metal cation</name>
        <dbReference type="ChEBI" id="CHEBI:60240"/>
    </ligand>
</feature>
<comment type="function">
    <text evidence="3 14 16">Endonuclease that specifically degrades the RNA of RNA-DNA hybrids.</text>
</comment>
<evidence type="ECO:0000256" key="10">
    <source>
        <dbReference type="ARBA" id="ARBA00022723"/>
    </source>
</evidence>
<dbReference type="InterPro" id="IPR036397">
    <property type="entry name" value="RNaseH_sf"/>
</dbReference>
<dbReference type="GO" id="GO:0032299">
    <property type="term" value="C:ribonuclease H2 complex"/>
    <property type="evidence" value="ECO:0007669"/>
    <property type="project" value="TreeGrafter"/>
</dbReference>
<comment type="catalytic activity">
    <reaction evidence="1 14 15 16">
        <text>Endonucleolytic cleavage to 5'-phosphomonoester.</text>
        <dbReference type="EC" id="3.1.26.4"/>
    </reaction>
</comment>
<proteinExistence type="inferred from homology"/>
<dbReference type="InterPro" id="IPR024567">
    <property type="entry name" value="RNase_HII/HIII_dom"/>
</dbReference>
<evidence type="ECO:0000256" key="2">
    <source>
        <dbReference type="ARBA" id="ARBA00001946"/>
    </source>
</evidence>
<dbReference type="GO" id="GO:0004523">
    <property type="term" value="F:RNA-DNA hybrid ribonuclease activity"/>
    <property type="evidence" value="ECO:0007669"/>
    <property type="project" value="UniProtKB-UniRule"/>
</dbReference>
<comment type="cofactor">
    <cofactor evidence="14 15">
        <name>Mn(2+)</name>
        <dbReference type="ChEBI" id="CHEBI:29035"/>
    </cofactor>
    <cofactor evidence="14 15">
        <name>Mg(2+)</name>
        <dbReference type="ChEBI" id="CHEBI:18420"/>
    </cofactor>
    <text evidence="14 15">Manganese or magnesium. Binds 1 divalent metal ion per monomer in the absence of substrate. May bind a second metal ion after substrate binding.</text>
</comment>
<dbReference type="InterPro" id="IPR022898">
    <property type="entry name" value="RNase_HII"/>
</dbReference>
<dbReference type="GO" id="GO:0030145">
    <property type="term" value="F:manganese ion binding"/>
    <property type="evidence" value="ECO:0007669"/>
    <property type="project" value="UniProtKB-UniRule"/>
</dbReference>
<dbReference type="GO" id="GO:0006298">
    <property type="term" value="P:mismatch repair"/>
    <property type="evidence" value="ECO:0007669"/>
    <property type="project" value="TreeGrafter"/>
</dbReference>